<dbReference type="Gene3D" id="3.40.50.300">
    <property type="entry name" value="P-loop containing nucleotide triphosphate hydrolases"/>
    <property type="match status" value="1"/>
</dbReference>
<dbReference type="GO" id="GO:0004798">
    <property type="term" value="F:dTMP kinase activity"/>
    <property type="evidence" value="ECO:0007669"/>
    <property type="project" value="UniProtKB-UniRule"/>
</dbReference>
<keyword evidence="7 12" id="KW-0418">Kinase</keyword>
<keyword evidence="4 12" id="KW-0808">Transferase</keyword>
<dbReference type="EMBL" id="OBEL01000001">
    <property type="protein sequence ID" value="SNZ07688.1"/>
    <property type="molecule type" value="Genomic_DNA"/>
</dbReference>
<dbReference type="GO" id="GO:0006227">
    <property type="term" value="P:dUDP biosynthetic process"/>
    <property type="evidence" value="ECO:0007669"/>
    <property type="project" value="TreeGrafter"/>
</dbReference>
<evidence type="ECO:0000256" key="9">
    <source>
        <dbReference type="ARBA" id="ARBA00029962"/>
    </source>
</evidence>
<evidence type="ECO:0000256" key="6">
    <source>
        <dbReference type="ARBA" id="ARBA00022741"/>
    </source>
</evidence>
<dbReference type="EC" id="2.7.4.9" evidence="2 12"/>
<evidence type="ECO:0000256" key="8">
    <source>
        <dbReference type="ARBA" id="ARBA00022840"/>
    </source>
</evidence>
<proteinExistence type="inferred from homology"/>
<protein>
    <recommendedName>
        <fullName evidence="3 12">Thymidylate kinase</fullName>
        <ecNumber evidence="2 12">2.7.4.9</ecNumber>
    </recommendedName>
    <alternativeName>
        <fullName evidence="9 12">dTMP kinase</fullName>
    </alternativeName>
</protein>
<feature type="domain" description="Thymidylate kinase-like" evidence="13">
    <location>
        <begin position="9"/>
        <end position="201"/>
    </location>
</feature>
<evidence type="ECO:0000256" key="2">
    <source>
        <dbReference type="ARBA" id="ARBA00012980"/>
    </source>
</evidence>
<keyword evidence="6 12" id="KW-0547">Nucleotide-binding</keyword>
<dbReference type="GO" id="GO:0005524">
    <property type="term" value="F:ATP binding"/>
    <property type="evidence" value="ECO:0007669"/>
    <property type="project" value="UniProtKB-UniRule"/>
</dbReference>
<dbReference type="HAMAP" id="MF_00165">
    <property type="entry name" value="Thymidylate_kinase"/>
    <property type="match status" value="1"/>
</dbReference>
<dbReference type="PANTHER" id="PTHR10344">
    <property type="entry name" value="THYMIDYLATE KINASE"/>
    <property type="match status" value="1"/>
</dbReference>
<dbReference type="GO" id="GO:0006235">
    <property type="term" value="P:dTTP biosynthetic process"/>
    <property type="evidence" value="ECO:0007669"/>
    <property type="project" value="UniProtKB-UniRule"/>
</dbReference>
<evidence type="ECO:0000256" key="12">
    <source>
        <dbReference type="HAMAP-Rule" id="MF_00165"/>
    </source>
</evidence>
<reference evidence="14 15" key="1">
    <citation type="submission" date="2017-09" db="EMBL/GenBank/DDBJ databases">
        <authorList>
            <person name="Ehlers B."/>
            <person name="Leendertz F.H."/>
        </authorList>
    </citation>
    <scope>NUCLEOTIDE SEQUENCE [LARGE SCALE GENOMIC DNA]</scope>
    <source>
        <strain evidence="14 15">DSM 18289</strain>
    </source>
</reference>
<accession>A0A285NEG9</accession>
<dbReference type="Pfam" id="PF02223">
    <property type="entry name" value="Thymidylate_kin"/>
    <property type="match status" value="1"/>
</dbReference>
<gene>
    <name evidence="12" type="primary">tmk</name>
    <name evidence="14" type="ORF">SAMN06265368_1219</name>
</gene>
<evidence type="ECO:0000256" key="3">
    <source>
        <dbReference type="ARBA" id="ARBA00017144"/>
    </source>
</evidence>
<keyword evidence="5 12" id="KW-0545">Nucleotide biosynthesis</keyword>
<name>A0A285NEG9_9HYPH</name>
<evidence type="ECO:0000256" key="4">
    <source>
        <dbReference type="ARBA" id="ARBA00022679"/>
    </source>
</evidence>
<dbReference type="RefSeq" id="WP_097152429.1">
    <property type="nucleotide sequence ID" value="NZ_OBEL01000001.1"/>
</dbReference>
<evidence type="ECO:0000256" key="1">
    <source>
        <dbReference type="ARBA" id="ARBA00009776"/>
    </source>
</evidence>
<evidence type="ECO:0000259" key="13">
    <source>
        <dbReference type="Pfam" id="PF02223"/>
    </source>
</evidence>
<evidence type="ECO:0000256" key="7">
    <source>
        <dbReference type="ARBA" id="ARBA00022777"/>
    </source>
</evidence>
<evidence type="ECO:0000256" key="5">
    <source>
        <dbReference type="ARBA" id="ARBA00022727"/>
    </source>
</evidence>
<evidence type="ECO:0000313" key="14">
    <source>
        <dbReference type="EMBL" id="SNZ07688.1"/>
    </source>
</evidence>
<dbReference type="InterPro" id="IPR027417">
    <property type="entry name" value="P-loop_NTPase"/>
</dbReference>
<evidence type="ECO:0000313" key="15">
    <source>
        <dbReference type="Proteomes" id="UP000219439"/>
    </source>
</evidence>
<dbReference type="AlphaFoldDB" id="A0A285NEG9"/>
<dbReference type="InterPro" id="IPR018095">
    <property type="entry name" value="Thymidylate_kin_CS"/>
</dbReference>
<dbReference type="GO" id="GO:0006233">
    <property type="term" value="P:dTDP biosynthetic process"/>
    <property type="evidence" value="ECO:0007669"/>
    <property type="project" value="InterPro"/>
</dbReference>
<dbReference type="PANTHER" id="PTHR10344:SF4">
    <property type="entry name" value="UMP-CMP KINASE 2, MITOCHONDRIAL"/>
    <property type="match status" value="1"/>
</dbReference>
<dbReference type="FunFam" id="3.40.50.300:FF:000225">
    <property type="entry name" value="Thymidylate kinase"/>
    <property type="match status" value="1"/>
</dbReference>
<organism evidence="14 15">
    <name type="scientific">Cohaesibacter gelatinilyticus</name>
    <dbReference type="NCBI Taxonomy" id="372072"/>
    <lineage>
        <taxon>Bacteria</taxon>
        <taxon>Pseudomonadati</taxon>
        <taxon>Pseudomonadota</taxon>
        <taxon>Alphaproteobacteria</taxon>
        <taxon>Hyphomicrobiales</taxon>
        <taxon>Cohaesibacteraceae</taxon>
    </lineage>
</organism>
<dbReference type="NCBIfam" id="TIGR00041">
    <property type="entry name" value="DTMP_kinase"/>
    <property type="match status" value="1"/>
</dbReference>
<dbReference type="PROSITE" id="PS01331">
    <property type="entry name" value="THYMIDYLATE_KINASE"/>
    <property type="match status" value="1"/>
</dbReference>
<comment type="function">
    <text evidence="11 12">Phosphorylation of dTMP to form dTDP in both de novo and salvage pathways of dTTP synthesis.</text>
</comment>
<comment type="catalytic activity">
    <reaction evidence="10 12">
        <text>dTMP + ATP = dTDP + ADP</text>
        <dbReference type="Rhea" id="RHEA:13517"/>
        <dbReference type="ChEBI" id="CHEBI:30616"/>
        <dbReference type="ChEBI" id="CHEBI:58369"/>
        <dbReference type="ChEBI" id="CHEBI:63528"/>
        <dbReference type="ChEBI" id="CHEBI:456216"/>
        <dbReference type="EC" id="2.7.4.9"/>
    </reaction>
</comment>
<dbReference type="Proteomes" id="UP000219439">
    <property type="component" value="Unassembled WGS sequence"/>
</dbReference>
<evidence type="ECO:0000256" key="10">
    <source>
        <dbReference type="ARBA" id="ARBA00048743"/>
    </source>
</evidence>
<keyword evidence="15" id="KW-1185">Reference proteome</keyword>
<dbReference type="InterPro" id="IPR039430">
    <property type="entry name" value="Thymidylate_kin-like_dom"/>
</dbReference>
<dbReference type="GO" id="GO:0005829">
    <property type="term" value="C:cytosol"/>
    <property type="evidence" value="ECO:0007669"/>
    <property type="project" value="TreeGrafter"/>
</dbReference>
<keyword evidence="8 12" id="KW-0067">ATP-binding</keyword>
<evidence type="ECO:0000256" key="11">
    <source>
        <dbReference type="ARBA" id="ARBA00057735"/>
    </source>
</evidence>
<dbReference type="CDD" id="cd01672">
    <property type="entry name" value="TMPK"/>
    <property type="match status" value="1"/>
</dbReference>
<comment type="similarity">
    <text evidence="1 12">Belongs to the thymidylate kinase family.</text>
</comment>
<dbReference type="OrthoDB" id="9774907at2"/>
<dbReference type="SUPFAM" id="SSF52540">
    <property type="entry name" value="P-loop containing nucleoside triphosphate hydrolases"/>
    <property type="match status" value="1"/>
</dbReference>
<sequence>MAKGKFITFEGGEGVGKTTQIRLLSKRLNAAGIETIHSREPGGSAGAEAVRHVLLSGMAENMGMSPAGEAILFAAARADHVDTTIRPALEKDTWVLCDRFMDSTRVYQGESDNVPSELIDSLEKLAIDGMVPDLTFILDLRAEIGLARAHKRRPDGEEADRFERETVSVHEKRRQAFLKLAQRDPKRCKIIDASQSEEEIAFDIWTIIERELLADQTGIEG</sequence>
<dbReference type="InterPro" id="IPR018094">
    <property type="entry name" value="Thymidylate_kinase"/>
</dbReference>
<feature type="binding site" evidence="12">
    <location>
        <begin position="11"/>
        <end position="18"/>
    </location>
    <ligand>
        <name>ATP</name>
        <dbReference type="ChEBI" id="CHEBI:30616"/>
    </ligand>
</feature>